<gene>
    <name evidence="1" type="ORF">AUJ44_02265</name>
</gene>
<dbReference type="EMBL" id="MNVO01000035">
    <property type="protein sequence ID" value="OIO32495.1"/>
    <property type="molecule type" value="Genomic_DNA"/>
</dbReference>
<dbReference type="AlphaFoldDB" id="A0A1J4VE68"/>
<reference evidence="1 2" key="1">
    <citation type="journal article" date="2016" name="Environ. Microbiol.">
        <title>Genomic resolution of a cold subsurface aquifer community provides metabolic insights for novel microbes adapted to high CO concentrations.</title>
        <authorList>
            <person name="Probst A.J."/>
            <person name="Castelle C.J."/>
            <person name="Singh A."/>
            <person name="Brown C.T."/>
            <person name="Anantharaman K."/>
            <person name="Sharon I."/>
            <person name="Hug L.A."/>
            <person name="Burstein D."/>
            <person name="Emerson J.B."/>
            <person name="Thomas B.C."/>
            <person name="Banfield J.F."/>
        </authorList>
    </citation>
    <scope>NUCLEOTIDE SEQUENCE [LARGE SCALE GENOMIC DNA]</scope>
    <source>
        <strain evidence="1">CG1_02_47_685</strain>
    </source>
</reference>
<protein>
    <submittedName>
        <fullName evidence="1">Uncharacterized protein</fullName>
    </submittedName>
</protein>
<accession>A0A1J4VE68</accession>
<evidence type="ECO:0000313" key="1">
    <source>
        <dbReference type="EMBL" id="OIO32495.1"/>
    </source>
</evidence>
<proteinExistence type="predicted"/>
<name>A0A1J4VE68_9BACT</name>
<evidence type="ECO:0000313" key="2">
    <source>
        <dbReference type="Proteomes" id="UP000183206"/>
    </source>
</evidence>
<comment type="caution">
    <text evidence="1">The sequence shown here is derived from an EMBL/GenBank/DDBJ whole genome shotgun (WGS) entry which is preliminary data.</text>
</comment>
<dbReference type="Proteomes" id="UP000183206">
    <property type="component" value="Unassembled WGS sequence"/>
</dbReference>
<organism evidence="1 2">
    <name type="scientific">Candidatus Nomurabacteria bacterium CG1_02_47_685</name>
    <dbReference type="NCBI Taxonomy" id="1805282"/>
    <lineage>
        <taxon>Bacteria</taxon>
        <taxon>Candidatus Nomuraibacteriota</taxon>
    </lineage>
</organism>
<dbReference type="STRING" id="1805282.AUJ44_02265"/>
<sequence>MKRRLLLLVVLLALVFSFSHERRPLRSFAADTGIGFCVQRVELSVLGQVVAEYALTDIRTREAVFYFESRPIEWRFTDYDGDGIDDDLVYVVPMKQAMNVGAHRGFLRQVAINVGDGHFRPSETIAVFDGRA</sequence>